<dbReference type="InterPro" id="IPR004175">
    <property type="entry name" value="RNA_CPDase"/>
</dbReference>
<dbReference type="NCBIfam" id="TIGR02258">
    <property type="entry name" value="2_5_ligase"/>
    <property type="match status" value="1"/>
</dbReference>
<dbReference type="HAMAP" id="MF_01940">
    <property type="entry name" value="RNA_CPDase"/>
    <property type="match status" value="1"/>
</dbReference>
<comment type="caution">
    <text evidence="3">The sequence shown here is derived from an EMBL/GenBank/DDBJ whole genome shotgun (WGS) entry which is preliminary data.</text>
</comment>
<evidence type="ECO:0000313" key="3">
    <source>
        <dbReference type="EMBL" id="PXV71568.1"/>
    </source>
</evidence>
<comment type="similarity">
    <text evidence="2">Belongs to the 2H phosphoesterase superfamily. ThpR family.</text>
</comment>
<dbReference type="OrthoDB" id="7061261at2"/>
<dbReference type="PANTHER" id="PTHR35561">
    <property type="entry name" value="RNA 2',3'-CYCLIC PHOSPHODIESTERASE"/>
    <property type="match status" value="1"/>
</dbReference>
<evidence type="ECO:0000256" key="2">
    <source>
        <dbReference type="HAMAP-Rule" id="MF_01940"/>
    </source>
</evidence>
<sequence>MAGRRLFIALMPDAKVRGQLHATAKDLAIRMNPQRRRMIAPENYHVTLQFLGDGITDEQLAALRQALSLVRGDPVEMTIDHARTFGEGGTWWLGMRQTPPALDALRAQVLLRTGSVGFTGDRRFTPHVSVMKVPEKLPPTRTMVVTWTADTFALVSSTLTPDGSRYEVLQQWLLKGGAAASSTEQLSLL</sequence>
<dbReference type="Proteomes" id="UP000248330">
    <property type="component" value="Unassembled WGS sequence"/>
</dbReference>
<dbReference type="InterPro" id="IPR009097">
    <property type="entry name" value="Cyclic_Pdiesterase"/>
</dbReference>
<feature type="active site" description="Proton donor" evidence="2">
    <location>
        <position position="45"/>
    </location>
</feature>
<reference evidence="3 4" key="1">
    <citation type="submission" date="2018-04" db="EMBL/GenBank/DDBJ databases">
        <title>Genomic Encyclopedia of Type Strains, Phase IV (KMG-IV): sequencing the most valuable type-strain genomes for metagenomic binning, comparative biology and taxonomic classification.</title>
        <authorList>
            <person name="Goeker M."/>
        </authorList>
    </citation>
    <scope>NUCLEOTIDE SEQUENCE [LARGE SCALE GENOMIC DNA]</scope>
    <source>
        <strain evidence="3 4">DSM 104150</strain>
    </source>
</reference>
<dbReference type="AlphaFoldDB" id="A0A318EH65"/>
<dbReference type="Gene3D" id="3.90.1140.10">
    <property type="entry name" value="Cyclic phosphodiesterase"/>
    <property type="match status" value="1"/>
</dbReference>
<comment type="function">
    <text evidence="2">Hydrolyzes RNA 2',3'-cyclic phosphodiester to an RNA 2'-phosphomonoester.</text>
</comment>
<evidence type="ECO:0000313" key="4">
    <source>
        <dbReference type="Proteomes" id="UP000248330"/>
    </source>
</evidence>
<dbReference type="RefSeq" id="WP_110263673.1">
    <property type="nucleotide sequence ID" value="NZ_CAWNXA010000001.1"/>
</dbReference>
<keyword evidence="1 2" id="KW-0378">Hydrolase</keyword>
<dbReference type="EMBL" id="QICN01000001">
    <property type="protein sequence ID" value="PXV71568.1"/>
    <property type="molecule type" value="Genomic_DNA"/>
</dbReference>
<accession>A0A318EH65</accession>
<comment type="caution">
    <text evidence="2">Lacks conserved residue(s) required for the propagation of feature annotation.</text>
</comment>
<feature type="active site" description="Proton acceptor" evidence="2">
    <location>
        <position position="127"/>
    </location>
</feature>
<keyword evidence="4" id="KW-1185">Reference proteome</keyword>
<dbReference type="GO" id="GO:0016874">
    <property type="term" value="F:ligase activity"/>
    <property type="evidence" value="ECO:0007669"/>
    <property type="project" value="UniProtKB-KW"/>
</dbReference>
<feature type="short sequence motif" description="HXTX 1" evidence="2">
    <location>
        <begin position="45"/>
        <end position="48"/>
    </location>
</feature>
<name>A0A318EH65_9GAMM</name>
<keyword evidence="3" id="KW-0436">Ligase</keyword>
<evidence type="ECO:0000256" key="1">
    <source>
        <dbReference type="ARBA" id="ARBA00022801"/>
    </source>
</evidence>
<organism evidence="3 4">
    <name type="scientific">Sinimarinibacterium flocculans</name>
    <dbReference type="NCBI Taxonomy" id="985250"/>
    <lineage>
        <taxon>Bacteria</taxon>
        <taxon>Pseudomonadati</taxon>
        <taxon>Pseudomonadota</taxon>
        <taxon>Gammaproteobacteria</taxon>
        <taxon>Nevskiales</taxon>
        <taxon>Nevskiaceae</taxon>
        <taxon>Sinimarinibacterium</taxon>
    </lineage>
</organism>
<proteinExistence type="inferred from homology"/>
<gene>
    <name evidence="3" type="ORF">C8D93_101620</name>
</gene>
<protein>
    <recommendedName>
        <fullName evidence="2">RNA 2',3'-cyclic phosphodiesterase</fullName>
        <shortName evidence="2">RNA 2',3'-CPDase</shortName>
        <ecNumber evidence="2">3.1.4.58</ecNumber>
    </recommendedName>
</protein>
<dbReference type="EC" id="3.1.4.58" evidence="2"/>
<dbReference type="SUPFAM" id="SSF55144">
    <property type="entry name" value="LigT-like"/>
    <property type="match status" value="1"/>
</dbReference>
<comment type="catalytic activity">
    <reaction evidence="2">
        <text>a 3'-end 2',3'-cyclophospho-ribonucleotide-RNA + H2O = a 3'-end 2'-phospho-ribonucleotide-RNA + H(+)</text>
        <dbReference type="Rhea" id="RHEA:11828"/>
        <dbReference type="Rhea" id="RHEA-COMP:10464"/>
        <dbReference type="Rhea" id="RHEA-COMP:17353"/>
        <dbReference type="ChEBI" id="CHEBI:15377"/>
        <dbReference type="ChEBI" id="CHEBI:15378"/>
        <dbReference type="ChEBI" id="CHEBI:83064"/>
        <dbReference type="ChEBI" id="CHEBI:173113"/>
        <dbReference type="EC" id="3.1.4.58"/>
    </reaction>
</comment>
<dbReference type="GO" id="GO:0004113">
    <property type="term" value="F:2',3'-cyclic-nucleotide 3'-phosphodiesterase activity"/>
    <property type="evidence" value="ECO:0007669"/>
    <property type="project" value="InterPro"/>
</dbReference>
<dbReference type="GO" id="GO:0008664">
    <property type="term" value="F:RNA 2',3'-cyclic 3'-phosphodiesterase activity"/>
    <property type="evidence" value="ECO:0007669"/>
    <property type="project" value="UniProtKB-EC"/>
</dbReference>
<dbReference type="Pfam" id="PF13563">
    <property type="entry name" value="2_5_RNA_ligase2"/>
    <property type="match status" value="1"/>
</dbReference>
<dbReference type="PANTHER" id="PTHR35561:SF1">
    <property type="entry name" value="RNA 2',3'-CYCLIC PHOSPHODIESTERASE"/>
    <property type="match status" value="1"/>
</dbReference>